<evidence type="ECO:0000256" key="9">
    <source>
        <dbReference type="ARBA" id="ARBA00022833"/>
    </source>
</evidence>
<dbReference type="GO" id="GO:0046872">
    <property type="term" value="F:metal ion binding"/>
    <property type="evidence" value="ECO:0007669"/>
    <property type="project" value="UniProtKB-KW"/>
</dbReference>
<evidence type="ECO:0000256" key="1">
    <source>
        <dbReference type="ARBA" id="ARBA00001947"/>
    </source>
</evidence>
<keyword evidence="6 13" id="KW-0812">Transmembrane</keyword>
<feature type="transmembrane region" description="Helical" evidence="13">
    <location>
        <begin position="99"/>
        <end position="121"/>
    </location>
</feature>
<dbReference type="InterPro" id="IPR044537">
    <property type="entry name" value="Rip2-like"/>
</dbReference>
<evidence type="ECO:0000259" key="14">
    <source>
        <dbReference type="Pfam" id="PF02163"/>
    </source>
</evidence>
<feature type="transmembrane region" description="Helical" evidence="13">
    <location>
        <begin position="61"/>
        <end position="78"/>
    </location>
</feature>
<dbReference type="PANTHER" id="PTHR35864:SF1">
    <property type="entry name" value="ZINC METALLOPROTEASE YWHC-RELATED"/>
    <property type="match status" value="1"/>
</dbReference>
<keyword evidence="7" id="KW-0479">Metal-binding</keyword>
<dbReference type="GO" id="GO:0005886">
    <property type="term" value="C:plasma membrane"/>
    <property type="evidence" value="ECO:0007669"/>
    <property type="project" value="UniProtKB-SubCell"/>
</dbReference>
<dbReference type="GO" id="GO:0008237">
    <property type="term" value="F:metallopeptidase activity"/>
    <property type="evidence" value="ECO:0007669"/>
    <property type="project" value="UniProtKB-KW"/>
</dbReference>
<feature type="domain" description="Peptidase M50" evidence="14">
    <location>
        <begin position="126"/>
        <end position="166"/>
    </location>
</feature>
<dbReference type="Pfam" id="PF02163">
    <property type="entry name" value="Peptidase_M50"/>
    <property type="match status" value="1"/>
</dbReference>
<dbReference type="AlphaFoldDB" id="A0A926DLU1"/>
<name>A0A926DLU1_9FIRM</name>
<accession>A0A926DLU1</accession>
<evidence type="ECO:0000256" key="3">
    <source>
        <dbReference type="ARBA" id="ARBA00007931"/>
    </source>
</evidence>
<keyword evidence="4" id="KW-1003">Cell membrane</keyword>
<evidence type="ECO:0000256" key="2">
    <source>
        <dbReference type="ARBA" id="ARBA00004651"/>
    </source>
</evidence>
<evidence type="ECO:0000256" key="10">
    <source>
        <dbReference type="ARBA" id="ARBA00022989"/>
    </source>
</evidence>
<dbReference type="InterPro" id="IPR052348">
    <property type="entry name" value="Metallopeptidase_M50B"/>
</dbReference>
<evidence type="ECO:0000256" key="5">
    <source>
        <dbReference type="ARBA" id="ARBA00022670"/>
    </source>
</evidence>
<feature type="transmembrane region" description="Helical" evidence="13">
    <location>
        <begin position="127"/>
        <end position="149"/>
    </location>
</feature>
<evidence type="ECO:0000256" key="4">
    <source>
        <dbReference type="ARBA" id="ARBA00022475"/>
    </source>
</evidence>
<dbReference type="EMBL" id="JACRSU010000001">
    <property type="protein sequence ID" value="MBC8539475.1"/>
    <property type="molecule type" value="Genomic_DNA"/>
</dbReference>
<dbReference type="CDD" id="cd06158">
    <property type="entry name" value="S2P-M50_like_1"/>
    <property type="match status" value="1"/>
</dbReference>
<sequence>MFRQLMYSGFSFQSIIYVLILAVVVLLALSIHETAHGFAAYKLGDPTAKYDGRLSLNPLKHIDPIGALSLFFFGFGWAKPVMINPNYFKNLKRDTALTALAGPVSNILLAFVGMLFWVHLVPVLHNAYFTMFIRMFILLNVNLAVFNLLPIPPLDGSKIFLTLLPQKIYYEIMRYERFGFLILIIALYLGVLDPFLYFCNNAITSGLQFLAGGGF</sequence>
<dbReference type="Proteomes" id="UP000611762">
    <property type="component" value="Unassembled WGS sequence"/>
</dbReference>
<evidence type="ECO:0000256" key="6">
    <source>
        <dbReference type="ARBA" id="ARBA00022692"/>
    </source>
</evidence>
<keyword evidence="5 15" id="KW-0645">Protease</keyword>
<evidence type="ECO:0000256" key="13">
    <source>
        <dbReference type="SAM" id="Phobius"/>
    </source>
</evidence>
<protein>
    <submittedName>
        <fullName evidence="15">Site-2 protease family protein</fullName>
    </submittedName>
</protein>
<dbReference type="GO" id="GO:0006508">
    <property type="term" value="P:proteolysis"/>
    <property type="evidence" value="ECO:0007669"/>
    <property type="project" value="UniProtKB-KW"/>
</dbReference>
<dbReference type="PANTHER" id="PTHR35864">
    <property type="entry name" value="ZINC METALLOPROTEASE MJ0611-RELATED"/>
    <property type="match status" value="1"/>
</dbReference>
<keyword evidence="10 13" id="KW-1133">Transmembrane helix</keyword>
<dbReference type="RefSeq" id="WP_177678619.1">
    <property type="nucleotide sequence ID" value="NZ_JACRSU010000001.1"/>
</dbReference>
<dbReference type="InterPro" id="IPR008915">
    <property type="entry name" value="Peptidase_M50"/>
</dbReference>
<comment type="similarity">
    <text evidence="3">Belongs to the peptidase M50B family.</text>
</comment>
<comment type="subcellular location">
    <subcellularLocation>
        <location evidence="2">Cell membrane</location>
        <topology evidence="2">Multi-pass membrane protein</topology>
    </subcellularLocation>
</comment>
<evidence type="ECO:0000256" key="8">
    <source>
        <dbReference type="ARBA" id="ARBA00022801"/>
    </source>
</evidence>
<proteinExistence type="inferred from homology"/>
<evidence type="ECO:0000313" key="15">
    <source>
        <dbReference type="EMBL" id="MBC8539475.1"/>
    </source>
</evidence>
<keyword evidence="11" id="KW-0482">Metalloprotease</keyword>
<reference evidence="15" key="1">
    <citation type="submission" date="2020-08" db="EMBL/GenBank/DDBJ databases">
        <title>Genome public.</title>
        <authorList>
            <person name="Liu C."/>
            <person name="Sun Q."/>
        </authorList>
    </citation>
    <scope>NUCLEOTIDE SEQUENCE</scope>
    <source>
        <strain evidence="15">H8</strain>
    </source>
</reference>
<organism evidence="15 16">
    <name type="scientific">Congzhengia minquanensis</name>
    <dbReference type="NCBI Taxonomy" id="2763657"/>
    <lineage>
        <taxon>Bacteria</taxon>
        <taxon>Bacillati</taxon>
        <taxon>Bacillota</taxon>
        <taxon>Clostridia</taxon>
        <taxon>Eubacteriales</taxon>
        <taxon>Oscillospiraceae</taxon>
        <taxon>Congzhengia</taxon>
    </lineage>
</organism>
<evidence type="ECO:0000256" key="7">
    <source>
        <dbReference type="ARBA" id="ARBA00022723"/>
    </source>
</evidence>
<comment type="caution">
    <text evidence="15">The sequence shown here is derived from an EMBL/GenBank/DDBJ whole genome shotgun (WGS) entry which is preliminary data.</text>
</comment>
<keyword evidence="16" id="KW-1185">Reference proteome</keyword>
<comment type="cofactor">
    <cofactor evidence="1">
        <name>Zn(2+)</name>
        <dbReference type="ChEBI" id="CHEBI:29105"/>
    </cofactor>
</comment>
<keyword evidence="8" id="KW-0378">Hydrolase</keyword>
<keyword evidence="9" id="KW-0862">Zinc</keyword>
<evidence type="ECO:0000256" key="12">
    <source>
        <dbReference type="ARBA" id="ARBA00023136"/>
    </source>
</evidence>
<evidence type="ECO:0000256" key="11">
    <source>
        <dbReference type="ARBA" id="ARBA00023049"/>
    </source>
</evidence>
<keyword evidence="12 13" id="KW-0472">Membrane</keyword>
<gene>
    <name evidence="15" type="ORF">H8698_00610</name>
</gene>
<feature type="transmembrane region" description="Helical" evidence="13">
    <location>
        <begin position="178"/>
        <end position="198"/>
    </location>
</feature>
<evidence type="ECO:0000313" key="16">
    <source>
        <dbReference type="Proteomes" id="UP000611762"/>
    </source>
</evidence>